<keyword evidence="4 11" id="KW-0812">Transmembrane</keyword>
<evidence type="ECO:0000256" key="13">
    <source>
        <dbReference type="SAM" id="Phobius"/>
    </source>
</evidence>
<feature type="transmembrane region" description="Helical" evidence="13">
    <location>
        <begin position="168"/>
        <end position="194"/>
    </location>
</feature>
<evidence type="ECO:0000256" key="11">
    <source>
        <dbReference type="RuleBase" id="RU003822"/>
    </source>
</evidence>
<dbReference type="InterPro" id="IPR041647">
    <property type="entry name" value="IRK_C"/>
</dbReference>
<keyword evidence="17" id="KW-1185">Reference proteome</keyword>
<comment type="similarity">
    <text evidence="11">Belongs to the inward rectifier-type potassium channel (TC 1.A.2.1) family.</text>
</comment>
<dbReference type="Gene3D" id="1.10.287.70">
    <property type="match status" value="1"/>
</dbReference>
<name>A0ABP1G3N2_9CHLO</name>
<dbReference type="InterPro" id="IPR014756">
    <property type="entry name" value="Ig_E-set"/>
</dbReference>
<feature type="region of interest" description="Disordered" evidence="12">
    <location>
        <begin position="656"/>
        <end position="693"/>
    </location>
</feature>
<keyword evidence="9 13" id="KW-0472">Membrane</keyword>
<accession>A0ABP1G3N2</accession>
<keyword evidence="5 11" id="KW-0851">Voltage-gated channel</keyword>
<dbReference type="PANTHER" id="PTHR11767:SF102">
    <property type="entry name" value="INWARDLY RECTIFYING POTASSIUM CHANNEL 1, ISOFORM F"/>
    <property type="match status" value="1"/>
</dbReference>
<evidence type="ECO:0000256" key="7">
    <source>
        <dbReference type="ARBA" id="ARBA00022989"/>
    </source>
</evidence>
<organism evidence="16 17">
    <name type="scientific">Coccomyxa viridis</name>
    <dbReference type="NCBI Taxonomy" id="1274662"/>
    <lineage>
        <taxon>Eukaryota</taxon>
        <taxon>Viridiplantae</taxon>
        <taxon>Chlorophyta</taxon>
        <taxon>core chlorophytes</taxon>
        <taxon>Trebouxiophyceae</taxon>
        <taxon>Trebouxiophyceae incertae sedis</taxon>
        <taxon>Coccomyxaceae</taxon>
        <taxon>Coccomyxa</taxon>
    </lineage>
</organism>
<feature type="domain" description="Inward rectifier potassium channel C-terminal" evidence="15">
    <location>
        <begin position="416"/>
        <end position="574"/>
    </location>
</feature>
<proteinExistence type="inferred from homology"/>
<dbReference type="PANTHER" id="PTHR11767">
    <property type="entry name" value="INWARD RECTIFIER POTASSIUM CHANNEL"/>
    <property type="match status" value="1"/>
</dbReference>
<dbReference type="Gene3D" id="2.60.40.1400">
    <property type="entry name" value="G protein-activated inward rectifier potassium channel 1"/>
    <property type="match status" value="2"/>
</dbReference>
<keyword evidence="7 13" id="KW-1133">Transmembrane helix</keyword>
<dbReference type="PRINTS" id="PR01320">
    <property type="entry name" value="KIRCHANNEL"/>
</dbReference>
<gene>
    <name evidence="16" type="primary">g7953</name>
    <name evidence="16" type="ORF">VP750_LOCUS6831</name>
</gene>
<dbReference type="Pfam" id="PF01007">
    <property type="entry name" value="IRK"/>
    <property type="match status" value="1"/>
</dbReference>
<dbReference type="SUPFAM" id="SSF81296">
    <property type="entry name" value="E set domains"/>
    <property type="match status" value="2"/>
</dbReference>
<reference evidence="16 17" key="1">
    <citation type="submission" date="2024-06" db="EMBL/GenBank/DDBJ databases">
        <authorList>
            <person name="Kraege A."/>
            <person name="Thomma B."/>
        </authorList>
    </citation>
    <scope>NUCLEOTIDE SEQUENCE [LARGE SCALE GENOMIC DNA]</scope>
</reference>
<sequence length="710" mass="80542">MASDRWLVGTPDLSDWLHFWKLKHGSKGEGFDPAIHFKVRHKQHWTPDRGPGFYEVERERQKRPSLVSTGRKAGKSRVNFSRKTRLFIHEWTRDFFISALNTRLMYIIAGLFVVYLLVFFFFAIFWYIAGQVSDTCVYNVPNFVSAVIVSIATQQTIGYGNMGPNDCWWAWLIIWIQTMVGLIMDAAMIGIIFARISHPKYRGRTIAISDSAIISRRDGILKFMFRIADFRRTQVVEPKVRAYLYTWGEGRMTAEGEFIPVRVESLDVGYIDGMMLLPVIIEHTIDERSPLIGHTFDSLVAVNAELIVTFEGTTEFGNPFMARQSYLPTEIHWGHKFVPILSKPPPGQTRYQVDISRQASNFSVGLHDVEPLEGLEMLPVSQLSRLVASKALRTVPYPLLGENTLCIADSMCLAPDEDGKLALLFRVGDTYPNQHLETVVRVHFYRWRPKRKPGQSGYPTDYDHFNLEVGYEDGRDRVLLWLPTICKHVITDESPLASWLKPSGIMADADATIIVVLEGYQYSCSQNRMRMRMLNVLDDVKRQHGFCPIITRPADSPDFKPRVNWSRFHETMPLADMAKDPYAMSPTAMKTNVTSLTSTDGVNGPADISEQTMRRMIEAAELKNQRTVAPEAHSMHLTPDTDPASTFRLRNMGARPRLDTLQFGTASPPGSTQNSLQMDSNVGMRRGRGPSNLQRIISGMPLNKDANNNV</sequence>
<dbReference type="EMBL" id="CAXHTA020000012">
    <property type="protein sequence ID" value="CAL5225172.1"/>
    <property type="molecule type" value="Genomic_DNA"/>
</dbReference>
<comment type="subcellular location">
    <subcellularLocation>
        <location evidence="1 11">Membrane</location>
        <topology evidence="1 11">Multi-pass membrane protein</topology>
    </subcellularLocation>
</comment>
<feature type="transmembrane region" description="Helical" evidence="13">
    <location>
        <begin position="104"/>
        <end position="129"/>
    </location>
</feature>
<evidence type="ECO:0000259" key="15">
    <source>
        <dbReference type="Pfam" id="PF17655"/>
    </source>
</evidence>
<keyword evidence="10 11" id="KW-0407">Ion channel</keyword>
<dbReference type="InterPro" id="IPR013518">
    <property type="entry name" value="K_chnl_inward-rec_Kir_cyto"/>
</dbReference>
<keyword evidence="8 11" id="KW-0406">Ion transport</keyword>
<evidence type="ECO:0000256" key="1">
    <source>
        <dbReference type="ARBA" id="ARBA00004141"/>
    </source>
</evidence>
<dbReference type="Pfam" id="PF17655">
    <property type="entry name" value="IRK_C"/>
    <property type="match status" value="2"/>
</dbReference>
<comment type="caution">
    <text evidence="16">The sequence shown here is derived from an EMBL/GenBank/DDBJ whole genome shotgun (WGS) entry which is preliminary data.</text>
</comment>
<feature type="compositionally biased region" description="Polar residues" evidence="12">
    <location>
        <begin position="662"/>
        <end position="680"/>
    </location>
</feature>
<dbReference type="Proteomes" id="UP001497392">
    <property type="component" value="Unassembled WGS sequence"/>
</dbReference>
<feature type="domain" description="Potassium channel inwardly rectifying transmembrane" evidence="14">
    <location>
        <begin position="72"/>
        <end position="199"/>
    </location>
</feature>
<evidence type="ECO:0000256" key="10">
    <source>
        <dbReference type="ARBA" id="ARBA00023303"/>
    </source>
</evidence>
<evidence type="ECO:0000256" key="3">
    <source>
        <dbReference type="ARBA" id="ARBA00022538"/>
    </source>
</evidence>
<keyword evidence="2 11" id="KW-0813">Transport</keyword>
<keyword evidence="6 11" id="KW-0630">Potassium</keyword>
<evidence type="ECO:0000256" key="9">
    <source>
        <dbReference type="ARBA" id="ARBA00023136"/>
    </source>
</evidence>
<evidence type="ECO:0000256" key="12">
    <source>
        <dbReference type="SAM" id="MobiDB-lite"/>
    </source>
</evidence>
<dbReference type="InterPro" id="IPR040445">
    <property type="entry name" value="Kir_TM"/>
</dbReference>
<evidence type="ECO:0000256" key="2">
    <source>
        <dbReference type="ARBA" id="ARBA00022448"/>
    </source>
</evidence>
<evidence type="ECO:0000313" key="16">
    <source>
        <dbReference type="EMBL" id="CAL5225172.1"/>
    </source>
</evidence>
<evidence type="ECO:0000313" key="17">
    <source>
        <dbReference type="Proteomes" id="UP001497392"/>
    </source>
</evidence>
<evidence type="ECO:0000256" key="8">
    <source>
        <dbReference type="ARBA" id="ARBA00023065"/>
    </source>
</evidence>
<dbReference type="InterPro" id="IPR016449">
    <property type="entry name" value="K_chnl_inward-rec_Kir"/>
</dbReference>
<dbReference type="SUPFAM" id="SSF81324">
    <property type="entry name" value="Voltage-gated potassium channels"/>
    <property type="match status" value="1"/>
</dbReference>
<feature type="domain" description="Inward rectifier potassium channel C-terminal" evidence="15">
    <location>
        <begin position="207"/>
        <end position="364"/>
    </location>
</feature>
<protein>
    <submittedName>
        <fullName evidence="16">G7953 protein</fullName>
    </submittedName>
</protein>
<keyword evidence="3 11" id="KW-0633">Potassium transport</keyword>
<evidence type="ECO:0000256" key="5">
    <source>
        <dbReference type="ARBA" id="ARBA00022882"/>
    </source>
</evidence>
<evidence type="ECO:0000256" key="4">
    <source>
        <dbReference type="ARBA" id="ARBA00022692"/>
    </source>
</evidence>
<evidence type="ECO:0000259" key="14">
    <source>
        <dbReference type="Pfam" id="PF01007"/>
    </source>
</evidence>
<evidence type="ECO:0000256" key="6">
    <source>
        <dbReference type="ARBA" id="ARBA00022958"/>
    </source>
</evidence>